<dbReference type="Proteomes" id="UP000695023">
    <property type="component" value="Unplaced"/>
</dbReference>
<dbReference type="CTD" id="140825"/>
<dbReference type="SMART" id="SM00588">
    <property type="entry name" value="NEUZ"/>
    <property type="match status" value="1"/>
</dbReference>
<reference evidence="4" key="1">
    <citation type="submission" date="2025-08" db="UniProtKB">
        <authorList>
            <consortium name="RefSeq"/>
        </authorList>
    </citation>
    <scope>IDENTIFICATION</scope>
</reference>
<dbReference type="GeneID" id="106455920"/>
<dbReference type="RefSeq" id="XP_013768652.1">
    <property type="nucleotide sequence ID" value="XM_013913198.1"/>
</dbReference>
<protein>
    <submittedName>
        <fullName evidence="4">Neuralized-like protein 2 isoform X1</fullName>
    </submittedName>
</protein>
<keyword evidence="3" id="KW-1185">Reference proteome</keyword>
<proteinExistence type="predicted"/>
<dbReference type="PROSITE" id="PS51065">
    <property type="entry name" value="NHR"/>
    <property type="match status" value="1"/>
</dbReference>
<evidence type="ECO:0000256" key="1">
    <source>
        <dbReference type="SAM" id="MobiDB-lite"/>
    </source>
</evidence>
<dbReference type="InterPro" id="IPR037962">
    <property type="entry name" value="Neuralized"/>
</dbReference>
<dbReference type="Pfam" id="PF07177">
    <property type="entry name" value="Neuralized"/>
    <property type="match status" value="1"/>
</dbReference>
<evidence type="ECO:0000259" key="2">
    <source>
        <dbReference type="PROSITE" id="PS51065"/>
    </source>
</evidence>
<dbReference type="InterPro" id="IPR006573">
    <property type="entry name" value="NHR_dom"/>
</dbReference>
<dbReference type="Gene3D" id="2.60.120.920">
    <property type="match status" value="1"/>
</dbReference>
<organism evidence="3 4">
    <name type="scientific">Pundamilia nyererei</name>
    <dbReference type="NCBI Taxonomy" id="303518"/>
    <lineage>
        <taxon>Eukaryota</taxon>
        <taxon>Metazoa</taxon>
        <taxon>Chordata</taxon>
        <taxon>Craniata</taxon>
        <taxon>Vertebrata</taxon>
        <taxon>Euteleostomi</taxon>
        <taxon>Actinopterygii</taxon>
        <taxon>Neopterygii</taxon>
        <taxon>Teleostei</taxon>
        <taxon>Neoteleostei</taxon>
        <taxon>Acanthomorphata</taxon>
        <taxon>Ovalentaria</taxon>
        <taxon>Cichlomorphae</taxon>
        <taxon>Cichliformes</taxon>
        <taxon>Cichlidae</taxon>
        <taxon>African cichlids</taxon>
        <taxon>Pseudocrenilabrinae</taxon>
        <taxon>Haplochromini</taxon>
        <taxon>Pundamilia</taxon>
    </lineage>
</organism>
<gene>
    <name evidence="4" type="primary">neurl2</name>
</gene>
<dbReference type="CDD" id="cd12887">
    <property type="entry name" value="SPRY_NHR_like"/>
    <property type="match status" value="1"/>
</dbReference>
<feature type="region of interest" description="Disordered" evidence="1">
    <location>
        <begin position="122"/>
        <end position="149"/>
    </location>
</feature>
<accession>A0A9Y6JF20</accession>
<dbReference type="AlphaFoldDB" id="A0A9Y6JF20"/>
<dbReference type="PANTHER" id="PTHR12429">
    <property type="entry name" value="NEURALIZED"/>
    <property type="match status" value="1"/>
</dbReference>
<sequence>MEPVSDQFTQFHPIHGTNVRLDHSGTQATRVESFANGVCFSKCPLKPGEIFLIEIEDKELGWCGHLRIGLTARDPRSLEVVPEYSIPNLTDLGDSWIFAITRNHNKIVEEAEVIEPRQGELVGGRRLGRREEEDGAGDQADERTARNRKPKTFFTDTHLYIENVRIPRDKLVGRSRPGRYSHILDDLYKTNALPPTARRSRIGVLYVPRGEGLADMHIVINGEDMGASAKGISTAGPLYAVVDVFAATKCVRIVQSHPCRHCVGRPSRSTLFTGWPLTGSSCQRHSNTTASMNEGHIDTWTSLKC</sequence>
<feature type="domain" description="NHR" evidence="2">
    <location>
        <begin position="8"/>
        <end position="171"/>
    </location>
</feature>
<dbReference type="PANTHER" id="PTHR12429:SF8">
    <property type="entry name" value="NEURALIZED-LIKE PROTEIN 2"/>
    <property type="match status" value="1"/>
</dbReference>
<evidence type="ECO:0000313" key="3">
    <source>
        <dbReference type="Proteomes" id="UP000695023"/>
    </source>
</evidence>
<name>A0A9Y6JF20_9CICH</name>
<evidence type="ECO:0000313" key="4">
    <source>
        <dbReference type="RefSeq" id="XP_013768652.1"/>
    </source>
</evidence>
<dbReference type="InterPro" id="IPR043136">
    <property type="entry name" value="B30.2/SPRY_sf"/>
</dbReference>
<dbReference type="GO" id="GO:0061630">
    <property type="term" value="F:ubiquitin protein ligase activity"/>
    <property type="evidence" value="ECO:0007669"/>
    <property type="project" value="TreeGrafter"/>
</dbReference>